<accession>A0ABD4RH27</accession>
<dbReference type="Proteomes" id="UP000775179">
    <property type="component" value="Unassembled WGS sequence"/>
</dbReference>
<gene>
    <name evidence="2" type="ORF">K4H94_05055</name>
</gene>
<keyword evidence="1" id="KW-0472">Membrane</keyword>
<dbReference type="GeneID" id="66302392"/>
<organism evidence="2 3">
    <name type="scientific">Clostridium chauvoei</name>
    <dbReference type="NCBI Taxonomy" id="46867"/>
    <lineage>
        <taxon>Bacteria</taxon>
        <taxon>Bacillati</taxon>
        <taxon>Bacillota</taxon>
        <taxon>Clostridia</taxon>
        <taxon>Eubacteriales</taxon>
        <taxon>Clostridiaceae</taxon>
        <taxon>Clostridium</taxon>
    </lineage>
</organism>
<comment type="caution">
    <text evidence="2">The sequence shown here is derived from an EMBL/GenBank/DDBJ whole genome shotgun (WGS) entry which is preliminary data.</text>
</comment>
<dbReference type="RefSeq" id="WP_021876383.1">
    <property type="nucleotide sequence ID" value="NZ_CP018624.1"/>
</dbReference>
<keyword evidence="1" id="KW-1133">Transmembrane helix</keyword>
<proteinExistence type="predicted"/>
<evidence type="ECO:0000313" key="2">
    <source>
        <dbReference type="EMBL" id="MBX7290416.1"/>
    </source>
</evidence>
<dbReference type="KEGG" id="cchv:BTM20_10955"/>
<feature type="transmembrane region" description="Helical" evidence="1">
    <location>
        <begin position="78"/>
        <end position="98"/>
    </location>
</feature>
<protein>
    <submittedName>
        <fullName evidence="2">Uncharacterized protein</fullName>
    </submittedName>
</protein>
<dbReference type="EMBL" id="JAIFTX010000008">
    <property type="protein sequence ID" value="MBX7290416.1"/>
    <property type="molecule type" value="Genomic_DNA"/>
</dbReference>
<reference evidence="2 3" key="1">
    <citation type="submission" date="2021-08" db="EMBL/GenBank/DDBJ databases">
        <title>Genome sequence analysis of Clostridium chauvoei strains of European origin and evaluation of typing options for outbreak investigations.</title>
        <authorList>
            <person name="Abdel-Glil M."/>
            <person name="Thomas P."/>
            <person name="Seyboldt C."/>
        </authorList>
    </citation>
    <scope>NUCLEOTIDE SEQUENCE [LARGE SCALE GENOMIC DNA]</scope>
    <source>
        <strain evidence="2 3">S0260-09</strain>
    </source>
</reference>
<name>A0ABD4RH27_9CLOT</name>
<dbReference type="AlphaFoldDB" id="A0ABD4RH27"/>
<evidence type="ECO:0000313" key="3">
    <source>
        <dbReference type="Proteomes" id="UP000775179"/>
    </source>
</evidence>
<evidence type="ECO:0000256" key="1">
    <source>
        <dbReference type="SAM" id="Phobius"/>
    </source>
</evidence>
<keyword evidence="1" id="KW-0812">Transmembrane</keyword>
<sequence length="112" mass="13134">MTKYTLEELIKIDKEEDKAIEVNDKLIEKLNKIILKERKRELLIMRLGVIGVLTLSIISLYKVYNILSRMGLDSLQKYFLLFALVGSIIFVSQIRYIIKFIFGRGEASWTYL</sequence>
<feature type="transmembrane region" description="Helical" evidence="1">
    <location>
        <begin position="43"/>
        <end position="66"/>
    </location>
</feature>